<dbReference type="CDD" id="cd02440">
    <property type="entry name" value="AdoMet_MTases"/>
    <property type="match status" value="1"/>
</dbReference>
<comment type="caution">
    <text evidence="5">The sequence shown here is derived from an EMBL/GenBank/DDBJ whole genome shotgun (WGS) entry which is preliminary data.</text>
</comment>
<evidence type="ECO:0000313" key="6">
    <source>
        <dbReference type="Proteomes" id="UP000284178"/>
    </source>
</evidence>
<reference evidence="5 6" key="1">
    <citation type="submission" date="2018-08" db="EMBL/GenBank/DDBJ databases">
        <title>A genome reference for cultivated species of the human gut microbiota.</title>
        <authorList>
            <person name="Zou Y."/>
            <person name="Xue W."/>
            <person name="Luo G."/>
        </authorList>
    </citation>
    <scope>NUCLEOTIDE SEQUENCE [LARGE SCALE GENOMIC DNA]</scope>
    <source>
        <strain evidence="5 6">AF24-29</strain>
    </source>
</reference>
<evidence type="ECO:0000313" key="5">
    <source>
        <dbReference type="EMBL" id="RGR73065.1"/>
    </source>
</evidence>
<gene>
    <name evidence="5" type="ORF">DWY25_10905</name>
</gene>
<sequence length="254" mass="28582">MDLDLIYDYFDEEHRLTATPARSIELLTTRMQIAKVLKPGMQILDVGAGSGAYSLAYAQEGYAVTAVEPVKKHCALMKAKRRPAMDLTILEGNALDLTMLEAASFDVVLCLGPLYHLEHEAQRTRCLEQVLHVLKPGGSAFFAFINNDMVFITEAMVYNPDFLDNGRYDRSTFKVADIPFVFLTLDQVRRWLDTLGWKPAQVFAADGMAELLADKVNTLSAEQFQQWLAFHWAMCEKPAMLGASNHVVFRLDKV</sequence>
<dbReference type="Pfam" id="PF08241">
    <property type="entry name" value="Methyltransf_11"/>
    <property type="match status" value="1"/>
</dbReference>
<dbReference type="PANTHER" id="PTHR43464:SF19">
    <property type="entry name" value="UBIQUINONE BIOSYNTHESIS O-METHYLTRANSFERASE, MITOCHONDRIAL"/>
    <property type="match status" value="1"/>
</dbReference>
<evidence type="ECO:0000256" key="3">
    <source>
        <dbReference type="ARBA" id="ARBA00022691"/>
    </source>
</evidence>
<evidence type="ECO:0000256" key="2">
    <source>
        <dbReference type="ARBA" id="ARBA00022679"/>
    </source>
</evidence>
<organism evidence="5 6">
    <name type="scientific">Holdemania filiformis</name>
    <dbReference type="NCBI Taxonomy" id="61171"/>
    <lineage>
        <taxon>Bacteria</taxon>
        <taxon>Bacillati</taxon>
        <taxon>Bacillota</taxon>
        <taxon>Erysipelotrichia</taxon>
        <taxon>Erysipelotrichales</taxon>
        <taxon>Erysipelotrichaceae</taxon>
        <taxon>Holdemania</taxon>
    </lineage>
</organism>
<keyword evidence="1 5" id="KW-0489">Methyltransferase</keyword>
<dbReference type="GO" id="GO:0032259">
    <property type="term" value="P:methylation"/>
    <property type="evidence" value="ECO:0007669"/>
    <property type="project" value="UniProtKB-KW"/>
</dbReference>
<dbReference type="PANTHER" id="PTHR43464">
    <property type="entry name" value="METHYLTRANSFERASE"/>
    <property type="match status" value="1"/>
</dbReference>
<keyword evidence="3" id="KW-0949">S-adenosyl-L-methionine</keyword>
<name>A0A412FY15_9FIRM</name>
<dbReference type="InterPro" id="IPR029063">
    <property type="entry name" value="SAM-dependent_MTases_sf"/>
</dbReference>
<keyword evidence="2 5" id="KW-0808">Transferase</keyword>
<evidence type="ECO:0000259" key="4">
    <source>
        <dbReference type="Pfam" id="PF08241"/>
    </source>
</evidence>
<dbReference type="EMBL" id="QRUP01000013">
    <property type="protein sequence ID" value="RGR73065.1"/>
    <property type="molecule type" value="Genomic_DNA"/>
</dbReference>
<dbReference type="Gene3D" id="3.40.50.150">
    <property type="entry name" value="Vaccinia Virus protein VP39"/>
    <property type="match status" value="1"/>
</dbReference>
<dbReference type="AlphaFoldDB" id="A0A412FY15"/>
<dbReference type="GeneID" id="83015905"/>
<dbReference type="RefSeq" id="WP_117895261.1">
    <property type="nucleotide sequence ID" value="NZ_CABJCV010000013.1"/>
</dbReference>
<dbReference type="Proteomes" id="UP000284178">
    <property type="component" value="Unassembled WGS sequence"/>
</dbReference>
<feature type="domain" description="Methyltransferase type 11" evidence="4">
    <location>
        <begin position="44"/>
        <end position="142"/>
    </location>
</feature>
<evidence type="ECO:0000256" key="1">
    <source>
        <dbReference type="ARBA" id="ARBA00022603"/>
    </source>
</evidence>
<protein>
    <submittedName>
        <fullName evidence="5">Class I SAM-dependent methyltransferase</fullName>
    </submittedName>
</protein>
<dbReference type="GO" id="GO:0008757">
    <property type="term" value="F:S-adenosylmethionine-dependent methyltransferase activity"/>
    <property type="evidence" value="ECO:0007669"/>
    <property type="project" value="InterPro"/>
</dbReference>
<dbReference type="InterPro" id="IPR013216">
    <property type="entry name" value="Methyltransf_11"/>
</dbReference>
<keyword evidence="6" id="KW-1185">Reference proteome</keyword>
<dbReference type="SUPFAM" id="SSF53335">
    <property type="entry name" value="S-adenosyl-L-methionine-dependent methyltransferases"/>
    <property type="match status" value="1"/>
</dbReference>
<proteinExistence type="predicted"/>
<accession>A0A412FY15</accession>